<evidence type="ECO:0000259" key="11">
    <source>
        <dbReference type="SMART" id="SM01217"/>
    </source>
</evidence>
<keyword evidence="13" id="KW-1185">Reference proteome</keyword>
<dbReference type="PANTHER" id="PTHR42715">
    <property type="entry name" value="BETA-GLUCOSIDASE"/>
    <property type="match status" value="1"/>
</dbReference>
<feature type="transmembrane region" description="Helical" evidence="10">
    <location>
        <begin position="465"/>
        <end position="489"/>
    </location>
</feature>
<keyword evidence="10" id="KW-0812">Transmembrane</keyword>
<dbReference type="GO" id="GO:0008422">
    <property type="term" value="F:beta-glucosidase activity"/>
    <property type="evidence" value="ECO:0007669"/>
    <property type="project" value="UniProtKB-EC"/>
</dbReference>
<gene>
    <name evidence="12" type="ORF">CSAL01_05142</name>
</gene>
<dbReference type="Proteomes" id="UP000070121">
    <property type="component" value="Unassembled WGS sequence"/>
</dbReference>
<evidence type="ECO:0000256" key="2">
    <source>
        <dbReference type="ARBA" id="ARBA00004613"/>
    </source>
</evidence>
<evidence type="ECO:0000313" key="13">
    <source>
        <dbReference type="Proteomes" id="UP000070121"/>
    </source>
</evidence>
<evidence type="ECO:0000313" key="12">
    <source>
        <dbReference type="EMBL" id="KXH68734.1"/>
    </source>
</evidence>
<feature type="transmembrane region" description="Helical" evidence="10">
    <location>
        <begin position="523"/>
        <end position="545"/>
    </location>
</feature>
<evidence type="ECO:0000256" key="5">
    <source>
        <dbReference type="ARBA" id="ARBA00022525"/>
    </source>
</evidence>
<dbReference type="EC" id="3.2.1.21" evidence="4"/>
<sequence length="573" mass="64138">MTPLARAGNVSSVPLSDLFIPVANATIRVTNTGDRSGATVVQLYMSLLTDSAPSGTPIKVLRSFSKVELGPGETRQVAFGLNRRDFSYWDTDIQTWRVPAGQFQLDQVSTRFLAHQGNLLLKRDQSTFALNVRCWTGPDRDYGVSFSQQYQQQQPGGAKGSMFAIVGSRNPAKLVFKREEEAISAKYGCKPVQATLPYKWPFALDLLKHQYDSLPSGRLLEFQTRYMNIAPTLRIDILGEGYIITDPVNIETILSTRFEDFGLGSRRLGRACSSLCIVFICSCRILQALWPTLATMGGYLSKAPYSYQNCGVVTDAANVLDFQYDDPVNNGPTMCQNTCNATSRTASLLLDTKCYCSKDGITKIEFAADPPPNGALCTIRCRETEPLPNGLGSLPLNCGGYYNGAPCIANLYDVFYILPDCHNNLSGVVWHDFHVCKLFNFFHSNIFNLLIHIINNLRFFFLNGIFNVGSFFLGIIFNLLLDVVVIIILRFLFLDIIFNLPIHVIAILGSFFLGIIFKHPFYVIVILGLSFLNTIFNLLIHVIILRFSILDIVFKLLLHVIFKPFYAIFLSEF</sequence>
<dbReference type="STRING" id="1209931.A0A135V7L8"/>
<dbReference type="Pfam" id="PF14310">
    <property type="entry name" value="Fn3-like"/>
    <property type="match status" value="1"/>
</dbReference>
<dbReference type="EMBL" id="JFFI01000235">
    <property type="protein sequence ID" value="KXH68734.1"/>
    <property type="molecule type" value="Genomic_DNA"/>
</dbReference>
<dbReference type="Gene3D" id="2.60.40.10">
    <property type="entry name" value="Immunoglobulins"/>
    <property type="match status" value="1"/>
</dbReference>
<evidence type="ECO:0000256" key="6">
    <source>
        <dbReference type="ARBA" id="ARBA00022729"/>
    </source>
</evidence>
<name>A0A135V7L8_9PEZI</name>
<dbReference type="AlphaFoldDB" id="A0A135V7L8"/>
<dbReference type="InterPro" id="IPR050288">
    <property type="entry name" value="Cellulose_deg_GH3"/>
</dbReference>
<keyword evidence="8" id="KW-0326">Glycosidase</keyword>
<feature type="transmembrane region" description="Helical" evidence="10">
    <location>
        <begin position="496"/>
        <end position="517"/>
    </location>
</feature>
<proteinExistence type="inferred from homology"/>
<keyword evidence="10" id="KW-1133">Transmembrane helix</keyword>
<keyword evidence="5" id="KW-0964">Secreted</keyword>
<evidence type="ECO:0000256" key="3">
    <source>
        <dbReference type="ARBA" id="ARBA00005336"/>
    </source>
</evidence>
<evidence type="ECO:0000256" key="10">
    <source>
        <dbReference type="SAM" id="Phobius"/>
    </source>
</evidence>
<protein>
    <recommendedName>
        <fullName evidence="4">beta-glucosidase</fullName>
        <ecNumber evidence="4">3.2.1.21</ecNumber>
    </recommendedName>
</protein>
<dbReference type="OrthoDB" id="10611606at2759"/>
<dbReference type="GO" id="GO:0009251">
    <property type="term" value="P:glucan catabolic process"/>
    <property type="evidence" value="ECO:0007669"/>
    <property type="project" value="TreeGrafter"/>
</dbReference>
<evidence type="ECO:0000256" key="8">
    <source>
        <dbReference type="ARBA" id="ARBA00023295"/>
    </source>
</evidence>
<feature type="transmembrane region" description="Helical" evidence="10">
    <location>
        <begin position="552"/>
        <end position="570"/>
    </location>
</feature>
<keyword evidence="6" id="KW-0732">Signal</keyword>
<dbReference type="GO" id="GO:0005576">
    <property type="term" value="C:extracellular region"/>
    <property type="evidence" value="ECO:0007669"/>
    <property type="project" value="UniProtKB-SubCell"/>
</dbReference>
<comment type="catalytic activity">
    <reaction evidence="1">
        <text>Hydrolysis of terminal, non-reducing beta-D-glucosyl residues with release of beta-D-glucose.</text>
        <dbReference type="EC" id="3.2.1.21"/>
    </reaction>
</comment>
<keyword evidence="10" id="KW-0472">Membrane</keyword>
<organism evidence="12 13">
    <name type="scientific">Colletotrichum salicis</name>
    <dbReference type="NCBI Taxonomy" id="1209931"/>
    <lineage>
        <taxon>Eukaryota</taxon>
        <taxon>Fungi</taxon>
        <taxon>Dikarya</taxon>
        <taxon>Ascomycota</taxon>
        <taxon>Pezizomycotina</taxon>
        <taxon>Sordariomycetes</taxon>
        <taxon>Hypocreomycetidae</taxon>
        <taxon>Glomerellales</taxon>
        <taxon>Glomerellaceae</taxon>
        <taxon>Colletotrichum</taxon>
        <taxon>Colletotrichum acutatum species complex</taxon>
    </lineage>
</organism>
<comment type="similarity">
    <text evidence="3">Belongs to the glycosyl hydrolase 3 family.</text>
</comment>
<comment type="caution">
    <text evidence="12">The sequence shown here is derived from an EMBL/GenBank/DDBJ whole genome shotgun (WGS) entry which is preliminary data.</text>
</comment>
<comment type="subcellular location">
    <subcellularLocation>
        <location evidence="2">Secreted</location>
    </subcellularLocation>
</comment>
<dbReference type="PANTHER" id="PTHR42715:SF12">
    <property type="entry name" value="BETA-GLUCOSIDASE G-RELATED"/>
    <property type="match status" value="1"/>
</dbReference>
<feature type="domain" description="Fibronectin type III-like" evidence="11">
    <location>
        <begin position="39"/>
        <end position="109"/>
    </location>
</feature>
<evidence type="ECO:0000256" key="4">
    <source>
        <dbReference type="ARBA" id="ARBA00012744"/>
    </source>
</evidence>
<accession>A0A135V7L8</accession>
<dbReference type="SMART" id="SM01217">
    <property type="entry name" value="Fn3_like"/>
    <property type="match status" value="1"/>
</dbReference>
<dbReference type="InterPro" id="IPR013783">
    <property type="entry name" value="Ig-like_fold"/>
</dbReference>
<keyword evidence="7 12" id="KW-0378">Hydrolase</keyword>
<comment type="function">
    <text evidence="9">Beta-glucosidases are one of a number of cellulolytic enzymes involved in the degradation of cellulosic biomass. Catalyzes the last step releasing glucose from the inhibitory cellobiose.</text>
</comment>
<evidence type="ECO:0000256" key="1">
    <source>
        <dbReference type="ARBA" id="ARBA00000448"/>
    </source>
</evidence>
<evidence type="ECO:0000256" key="7">
    <source>
        <dbReference type="ARBA" id="ARBA00022801"/>
    </source>
</evidence>
<reference evidence="12 13" key="1">
    <citation type="submission" date="2014-02" db="EMBL/GenBank/DDBJ databases">
        <title>The genome sequence of Colletotrichum salicis CBS 607.94.</title>
        <authorList>
            <person name="Baroncelli R."/>
            <person name="Thon M.R."/>
        </authorList>
    </citation>
    <scope>NUCLEOTIDE SEQUENCE [LARGE SCALE GENOMIC DNA]</scope>
    <source>
        <strain evidence="12 13">CBS 607.94</strain>
    </source>
</reference>
<evidence type="ECO:0000256" key="9">
    <source>
        <dbReference type="ARBA" id="ARBA00024983"/>
    </source>
</evidence>
<dbReference type="InterPro" id="IPR026891">
    <property type="entry name" value="Fn3-like"/>
</dbReference>